<sequence>MAQNPQRIFGYIANQATQRDRETFEQWYLQTYQQKFSWEALFAWKEANKFGLTYKKKKNIKYNEGIGNEGQLFNTDDNLLKYSTVEFEDGIVELDTILTFARKLDPVESDFNPNLWAADIEQAMDTEVAYKRNKILEIINKGAITTIQGKKADDTNALQIHDEIMDKIYENGFTPSETVVLGSADFIRGIRNKLQLQLGANDQINSVISTSGAMKTVEGTTYYMVPKKLPIINKDGSEGTISLLPDDVNAIAFKFSKKYDPLILRKKDHTPLRVGAAALGTGMGNTLIMERVLYLGGAVIEPKGIIKHTFVTVKTDISKIHKLDKPTISISDPKDASEGWLKPQFKDVILKAVKAINNSLTENDFNYSITPKGEDWPIDITNNKIIEVVIKGKNNATGQTKIIETEIKNS</sequence>
<dbReference type="AlphaFoldDB" id="A0A2P6FEB1"/>
<gene>
    <name evidence="1" type="ORF">SMSRO_SF016460</name>
</gene>
<evidence type="ECO:0000313" key="1">
    <source>
        <dbReference type="EMBL" id="PQM31793.1"/>
    </source>
</evidence>
<reference evidence="1 2" key="1">
    <citation type="journal article" date="2015" name="MBio">
        <title>Genome sequence of the Drosophila melanogaster male-killing Spiroplasma strain MSRO endosymbiont.</title>
        <authorList>
            <person name="Paredes J.C."/>
            <person name="Herren J.K."/>
            <person name="Schupfer F."/>
            <person name="Marin R."/>
            <person name="Claverol S."/>
            <person name="Kuo C.H."/>
            <person name="Lemaitre B."/>
            <person name="Beven L."/>
        </authorList>
    </citation>
    <scope>NUCLEOTIDE SEQUENCE [LARGE SCALE GENOMIC DNA]</scope>
    <source>
        <strain evidence="1 2">MSRO</strain>
    </source>
</reference>
<evidence type="ECO:0000313" key="2">
    <source>
        <dbReference type="Proteomes" id="UP000031565"/>
    </source>
</evidence>
<proteinExistence type="predicted"/>
<dbReference type="RefSeq" id="WP_040093764.1">
    <property type="nucleotide sequence ID" value="NZ_CM020866.1"/>
</dbReference>
<dbReference type="OrthoDB" id="390107at2"/>
<comment type="caution">
    <text evidence="1">The sequence shown here is derived from an EMBL/GenBank/DDBJ whole genome shotgun (WGS) entry which is preliminary data.</text>
</comment>
<organism evidence="1 2">
    <name type="scientific">Spiroplasma poulsonii</name>
    <dbReference type="NCBI Taxonomy" id="2138"/>
    <lineage>
        <taxon>Bacteria</taxon>
        <taxon>Bacillati</taxon>
        <taxon>Mycoplasmatota</taxon>
        <taxon>Mollicutes</taxon>
        <taxon>Entomoplasmatales</taxon>
        <taxon>Spiroplasmataceae</taxon>
        <taxon>Spiroplasma</taxon>
    </lineage>
</organism>
<keyword evidence="2" id="KW-1185">Reference proteome</keyword>
<dbReference type="EMBL" id="JTLV02000001">
    <property type="protein sequence ID" value="PQM31793.1"/>
    <property type="molecule type" value="Genomic_DNA"/>
</dbReference>
<name>A0A2P6FEB1_9MOLU</name>
<dbReference type="STRING" id="2138.SMSRO_v1c15720"/>
<accession>A0A2P6FEB1</accession>
<protein>
    <submittedName>
        <fullName evidence="1">Uncharacterized protein</fullName>
    </submittedName>
</protein>
<dbReference type="Proteomes" id="UP000031565">
    <property type="component" value="Unassembled WGS sequence"/>
</dbReference>